<name>A0A0K2GA20_NITMO</name>
<dbReference type="KEGG" id="nmv:NITMOv2_1371"/>
<evidence type="ECO:0000259" key="1">
    <source>
        <dbReference type="PROSITE" id="PS50994"/>
    </source>
</evidence>
<sequence length="326" mass="37312">MSCARRLAQFGRASWYRKSRAKDQTALRVRIRDLAHARPRFGYQRMWVLLRREGWRVNRKRVRRLYRLDGLQLRMRVRRRKHIALHRGPAPAPAGPWERWSMDFVQDTLADGRPFRILTVVDNWSRQSPVLEAGFRMSSLSVGAALDRVLGNGPAPRSITVDHGTEFQSRALEDWIYWRSIQLDFIRPGKPVENAFIESFSGRLRDECLNVHQFASLVDAQIIIEAWRRDYYNERRPHSSLGDLTPEEFAQQHQVSMGAEEAVCSSCGLSRNGTNVMKPEVLHWQCRLDGGAYDITSASASLCRRSTISAIVSPCVTILGPAQGKV</sequence>
<evidence type="ECO:0000313" key="2">
    <source>
        <dbReference type="EMBL" id="ALA57798.1"/>
    </source>
</evidence>
<dbReference type="Pfam" id="PF13276">
    <property type="entry name" value="HTH_21"/>
    <property type="match status" value="1"/>
</dbReference>
<dbReference type="PANTHER" id="PTHR47515:SF1">
    <property type="entry name" value="BLR2054 PROTEIN"/>
    <property type="match status" value="1"/>
</dbReference>
<proteinExistence type="predicted"/>
<dbReference type="SUPFAM" id="SSF53098">
    <property type="entry name" value="Ribonuclease H-like"/>
    <property type="match status" value="1"/>
</dbReference>
<dbReference type="STRING" id="42253.NITMOv2_1371"/>
<dbReference type="GO" id="GO:0003676">
    <property type="term" value="F:nucleic acid binding"/>
    <property type="evidence" value="ECO:0007669"/>
    <property type="project" value="InterPro"/>
</dbReference>
<dbReference type="Pfam" id="PF13683">
    <property type="entry name" value="rve_3"/>
    <property type="match status" value="1"/>
</dbReference>
<dbReference type="Gene3D" id="3.30.420.10">
    <property type="entry name" value="Ribonuclease H-like superfamily/Ribonuclease H"/>
    <property type="match status" value="1"/>
</dbReference>
<dbReference type="InterPro" id="IPR001584">
    <property type="entry name" value="Integrase_cat-core"/>
</dbReference>
<dbReference type="Proteomes" id="UP000069205">
    <property type="component" value="Chromosome"/>
</dbReference>
<dbReference type="NCBIfam" id="NF033516">
    <property type="entry name" value="transpos_IS3"/>
    <property type="match status" value="1"/>
</dbReference>
<organism evidence="2 3">
    <name type="scientific">Nitrospira moscoviensis</name>
    <dbReference type="NCBI Taxonomy" id="42253"/>
    <lineage>
        <taxon>Bacteria</taxon>
        <taxon>Pseudomonadati</taxon>
        <taxon>Nitrospirota</taxon>
        <taxon>Nitrospiria</taxon>
        <taxon>Nitrospirales</taxon>
        <taxon>Nitrospiraceae</taxon>
        <taxon>Nitrospira</taxon>
    </lineage>
</organism>
<dbReference type="PANTHER" id="PTHR47515">
    <property type="entry name" value="LOW CALCIUM RESPONSE LOCUS PROTEIN T"/>
    <property type="match status" value="1"/>
</dbReference>
<feature type="domain" description="Integrase catalytic" evidence="1">
    <location>
        <begin position="92"/>
        <end position="254"/>
    </location>
</feature>
<dbReference type="PROSITE" id="PS50994">
    <property type="entry name" value="INTEGRASE"/>
    <property type="match status" value="1"/>
</dbReference>
<protein>
    <recommendedName>
        <fullName evidence="1">Integrase catalytic domain-containing protein</fullName>
    </recommendedName>
</protein>
<dbReference type="InterPro" id="IPR012337">
    <property type="entry name" value="RNaseH-like_sf"/>
</dbReference>
<dbReference type="EMBL" id="CP011801">
    <property type="protein sequence ID" value="ALA57798.1"/>
    <property type="molecule type" value="Genomic_DNA"/>
</dbReference>
<dbReference type="InterPro" id="IPR048020">
    <property type="entry name" value="Transpos_IS3"/>
</dbReference>
<keyword evidence="3" id="KW-1185">Reference proteome</keyword>
<dbReference type="AlphaFoldDB" id="A0A0K2GA20"/>
<dbReference type="InterPro" id="IPR025948">
    <property type="entry name" value="HTH-like_dom"/>
</dbReference>
<dbReference type="InterPro" id="IPR036397">
    <property type="entry name" value="RNaseH_sf"/>
</dbReference>
<dbReference type="PATRIC" id="fig|42253.5.peg.1342"/>
<gene>
    <name evidence="2" type="ORF">NITMOv2_1371</name>
</gene>
<evidence type="ECO:0000313" key="3">
    <source>
        <dbReference type="Proteomes" id="UP000069205"/>
    </source>
</evidence>
<reference evidence="2 3" key="1">
    <citation type="journal article" date="2015" name="Proc. Natl. Acad. Sci. U.S.A.">
        <title>Expanded metabolic versatility of ubiquitous nitrite-oxidizing bacteria from the genus Nitrospira.</title>
        <authorList>
            <person name="Koch H."/>
            <person name="Lucker S."/>
            <person name="Albertsen M."/>
            <person name="Kitzinger K."/>
            <person name="Herbold C."/>
            <person name="Spieck E."/>
            <person name="Nielsen P.H."/>
            <person name="Wagner M."/>
            <person name="Daims H."/>
        </authorList>
    </citation>
    <scope>NUCLEOTIDE SEQUENCE [LARGE SCALE GENOMIC DNA]</scope>
    <source>
        <strain evidence="2 3">NSP M-1</strain>
    </source>
</reference>
<dbReference type="GO" id="GO:0015074">
    <property type="term" value="P:DNA integration"/>
    <property type="evidence" value="ECO:0007669"/>
    <property type="project" value="InterPro"/>
</dbReference>
<accession>A0A0K2GA20</accession>